<dbReference type="Pfam" id="PF26366">
    <property type="entry name" value="DUF8094"/>
    <property type="match status" value="1"/>
</dbReference>
<dbReference type="Proteomes" id="UP000198923">
    <property type="component" value="Unassembled WGS sequence"/>
</dbReference>
<name>A0A1G8KG13_9ACTN</name>
<evidence type="ECO:0000259" key="3">
    <source>
        <dbReference type="Pfam" id="PF26366"/>
    </source>
</evidence>
<dbReference type="EMBL" id="FNCN01000050">
    <property type="protein sequence ID" value="SDI42335.1"/>
    <property type="molecule type" value="Genomic_DNA"/>
</dbReference>
<sequence length="298" mass="32986">MRKVAIIAALATATLSGCAVLETKSAPPEPSPPSSAAPTAPPPQSAQPDTRRLTVADAAKAAESWITTHNTTIKDRDWWDDPALIDELFWAATRHEAILDRGHVEDGKKHKARKPIRLTGGQTYYVPREQPPDGEWFIVQARYRGQDRDHLLAFWRPARSPSFKLASKTPVHYGELMPKPVVDAEGYVTAAPALTGMAVSQEYRKFWNEESRKKAAGNGYRLAKDNYSREAYAVVSKGLYAAFDSTTQEYGFRTEDGGSFFMFSLLNKPKYIFQVLTVGVAVKGGGKAIYEIAGDWYA</sequence>
<evidence type="ECO:0000256" key="2">
    <source>
        <dbReference type="SAM" id="SignalP"/>
    </source>
</evidence>
<dbReference type="AlphaFoldDB" id="A0A1G8KG13"/>
<feature type="compositionally biased region" description="Pro residues" evidence="1">
    <location>
        <begin position="27"/>
        <end position="45"/>
    </location>
</feature>
<evidence type="ECO:0000313" key="4">
    <source>
        <dbReference type="EMBL" id="SDI42335.1"/>
    </source>
</evidence>
<dbReference type="OrthoDB" id="3529878at2"/>
<organism evidence="4 5">
    <name type="scientific">Sinosporangium album</name>
    <dbReference type="NCBI Taxonomy" id="504805"/>
    <lineage>
        <taxon>Bacteria</taxon>
        <taxon>Bacillati</taxon>
        <taxon>Actinomycetota</taxon>
        <taxon>Actinomycetes</taxon>
        <taxon>Streptosporangiales</taxon>
        <taxon>Streptosporangiaceae</taxon>
        <taxon>Sinosporangium</taxon>
    </lineage>
</organism>
<evidence type="ECO:0000256" key="1">
    <source>
        <dbReference type="SAM" id="MobiDB-lite"/>
    </source>
</evidence>
<gene>
    <name evidence="4" type="ORF">SAMN05421505_15026</name>
</gene>
<keyword evidence="2" id="KW-0732">Signal</keyword>
<feature type="chain" id="PRO_5039011279" description="DUF8094 domain-containing protein" evidence="2">
    <location>
        <begin position="20"/>
        <end position="298"/>
    </location>
</feature>
<reference evidence="4 5" key="1">
    <citation type="submission" date="2016-10" db="EMBL/GenBank/DDBJ databases">
        <authorList>
            <person name="de Groot N.N."/>
        </authorList>
    </citation>
    <scope>NUCLEOTIDE SEQUENCE [LARGE SCALE GENOMIC DNA]</scope>
    <source>
        <strain evidence="4 5">CPCC 201354</strain>
    </source>
</reference>
<evidence type="ECO:0000313" key="5">
    <source>
        <dbReference type="Proteomes" id="UP000198923"/>
    </source>
</evidence>
<keyword evidence="5" id="KW-1185">Reference proteome</keyword>
<proteinExistence type="predicted"/>
<protein>
    <recommendedName>
        <fullName evidence="3">DUF8094 domain-containing protein</fullName>
    </recommendedName>
</protein>
<dbReference type="InterPro" id="IPR058407">
    <property type="entry name" value="DUF8094"/>
</dbReference>
<feature type="domain" description="DUF8094" evidence="3">
    <location>
        <begin position="53"/>
        <end position="270"/>
    </location>
</feature>
<dbReference type="PROSITE" id="PS51257">
    <property type="entry name" value="PROKAR_LIPOPROTEIN"/>
    <property type="match status" value="1"/>
</dbReference>
<feature type="signal peptide" evidence="2">
    <location>
        <begin position="1"/>
        <end position="19"/>
    </location>
</feature>
<accession>A0A1G8KG13</accession>
<dbReference type="RefSeq" id="WP_093175715.1">
    <property type="nucleotide sequence ID" value="NZ_FNCN01000050.1"/>
</dbReference>
<feature type="region of interest" description="Disordered" evidence="1">
    <location>
        <begin position="22"/>
        <end position="52"/>
    </location>
</feature>